<dbReference type="Proteomes" id="UP001162001">
    <property type="component" value="Segment"/>
</dbReference>
<evidence type="ECO:0000313" key="2">
    <source>
        <dbReference type="Proteomes" id="UP001162001"/>
    </source>
</evidence>
<name>A0A7D3QXJ5_9VIRU</name>
<evidence type="ECO:0000313" key="1">
    <source>
        <dbReference type="EMBL" id="QKF94540.1"/>
    </source>
</evidence>
<organism evidence="1 2">
    <name type="scientific">Fadolivirus FV1/VV64</name>
    <dbReference type="NCBI Taxonomy" id="3070911"/>
    <lineage>
        <taxon>Viruses</taxon>
        <taxon>Varidnaviria</taxon>
        <taxon>Bamfordvirae</taxon>
        <taxon>Nucleocytoviricota</taxon>
        <taxon>Megaviricetes</taxon>
        <taxon>Imitervirales</taxon>
        <taxon>Mimiviridae</taxon>
        <taxon>Klosneuvirinae</taxon>
        <taxon>Fadolivirus</taxon>
        <taxon>Fadolivirus algeromassiliense</taxon>
    </lineage>
</organism>
<sequence>MKTPFITCEAKCQDMSNPDKGIFLCGKSAPYTCIYCMKHFCIDCMYLLCDGCHKEISCFHCGFPIKYEVDGTKLAKHYCNECKE</sequence>
<gene>
    <name evidence="1" type="ORF">Fadolivirus_1_1082</name>
</gene>
<accession>A0A7D3QXJ5</accession>
<proteinExistence type="predicted"/>
<keyword evidence="2" id="KW-1185">Reference proteome</keyword>
<protein>
    <submittedName>
        <fullName evidence="1">Uncharacterized protein</fullName>
    </submittedName>
</protein>
<reference evidence="1 2" key="1">
    <citation type="submission" date="2020-04" db="EMBL/GenBank/DDBJ databases">
        <title>Advantages and limits of metagenomic assembly and binning of a giant virus.</title>
        <authorList>
            <person name="Schulz F."/>
            <person name="Andreani J."/>
            <person name="Francis R."/>
            <person name="Boudjemaa H."/>
            <person name="Bou Khalil J.Y."/>
            <person name="Lee J."/>
            <person name="La Scola B."/>
            <person name="Woyke T."/>
        </authorList>
    </citation>
    <scope>NUCLEOTIDE SEQUENCE [LARGE SCALE GENOMIC DNA]</scope>
    <source>
        <strain evidence="1 2">FV1/VV64</strain>
    </source>
</reference>
<dbReference type="EMBL" id="MT418680">
    <property type="protein sequence ID" value="QKF94540.1"/>
    <property type="molecule type" value="Genomic_DNA"/>
</dbReference>